<evidence type="ECO:0000256" key="1">
    <source>
        <dbReference type="ARBA" id="ARBA00023002"/>
    </source>
</evidence>
<keyword evidence="1" id="KW-0560">Oxidoreductase</keyword>
<dbReference type="GO" id="GO:0016491">
    <property type="term" value="F:oxidoreductase activity"/>
    <property type="evidence" value="ECO:0007669"/>
    <property type="project" value="UniProtKB-KW"/>
</dbReference>
<dbReference type="PRINTS" id="PR00368">
    <property type="entry name" value="FADPNR"/>
</dbReference>
<reference evidence="4" key="1">
    <citation type="submission" date="2017-04" db="EMBL/GenBank/DDBJ databases">
        <authorList>
            <person name="Bumgarner R.E."/>
            <person name="Fredricks D.N."/>
            <person name="Srinivasan S."/>
        </authorList>
    </citation>
    <scope>NUCLEOTIDE SEQUENCE [LARGE SCALE GENOMIC DNA]</scope>
    <source>
        <strain evidence="4">KA00405</strain>
    </source>
</reference>
<dbReference type="PANTHER" id="PTHR42949">
    <property type="entry name" value="ANAEROBIC GLYCEROL-3-PHOSPHATE DEHYDROGENASE SUBUNIT B"/>
    <property type="match status" value="1"/>
</dbReference>
<evidence type="ECO:0000313" key="4">
    <source>
        <dbReference type="Proteomes" id="UP000236394"/>
    </source>
</evidence>
<dbReference type="AlphaFoldDB" id="A0A2J8B0G1"/>
<name>A0A2J8B0G1_9FIRM</name>
<dbReference type="PRINTS" id="PR00411">
    <property type="entry name" value="PNDRDTASEI"/>
</dbReference>
<dbReference type="Proteomes" id="UP000236394">
    <property type="component" value="Unassembled WGS sequence"/>
</dbReference>
<sequence length="444" mass="48391">MSRYIKSPADKYQLVVVGGGPAGLAAAIAGAKAGLEHILIIERDICLGGILNQCIHNGFGLHHFREELTGPEYAGRFIAELENYPIDVLIDTMVIRVHPEKMIEATNPKGYFFIHGEAIILSMGCRERARGAIALPGTRPAGIFTAGTAQYYINIAGHKVGKRILILGSGDIGLIMARRMSWSGAEVLACVEVMQHPGGLQRNIVQCLEDFNIPLYLGHTIIDIRGKKRVEGATIAKLDSAGAPIPGTEKDFDCDTILLSVGLIPENELTRGAGINMDRRTKGAIVYENMETSVSGIFACGNVVHVHDLVDFVTEESERAGTAAAEYVFAAKHKKNADAPESQTDIVILQPDANFGYTVPQHLRRQNINKPQKIFFRVRKQYKQPVEVVLRSNGQEIARFKKQRLVPGEMANISVSGCQLEQADGTLSLQLEAKDASGKEVKNA</sequence>
<gene>
    <name evidence="3" type="ORF">B7R76_05265</name>
</gene>
<feature type="domain" description="FAD/NAD(P)-binding" evidence="2">
    <location>
        <begin position="12"/>
        <end position="314"/>
    </location>
</feature>
<accession>A0A2J8B0G1</accession>
<dbReference type="Gene3D" id="3.50.50.60">
    <property type="entry name" value="FAD/NAD(P)-binding domain"/>
    <property type="match status" value="2"/>
</dbReference>
<proteinExistence type="predicted"/>
<dbReference type="EMBL" id="NBZD01000003">
    <property type="protein sequence ID" value="PNH18256.1"/>
    <property type="molecule type" value="Genomic_DNA"/>
</dbReference>
<evidence type="ECO:0000259" key="2">
    <source>
        <dbReference type="Pfam" id="PF07992"/>
    </source>
</evidence>
<dbReference type="Pfam" id="PF07992">
    <property type="entry name" value="Pyr_redox_2"/>
    <property type="match status" value="1"/>
</dbReference>
<organism evidence="3 4">
    <name type="scientific">Mageeibacillus indolicus</name>
    <dbReference type="NCBI Taxonomy" id="884684"/>
    <lineage>
        <taxon>Bacteria</taxon>
        <taxon>Bacillati</taxon>
        <taxon>Bacillota</taxon>
        <taxon>Clostridia</taxon>
        <taxon>Eubacteriales</taxon>
        <taxon>Oscillospiraceae</taxon>
        <taxon>Mageeibacillus</taxon>
    </lineage>
</organism>
<dbReference type="RefSeq" id="WP_102892561.1">
    <property type="nucleotide sequence ID" value="NZ_NBZD01000003.1"/>
</dbReference>
<dbReference type="SUPFAM" id="SSF51905">
    <property type="entry name" value="FAD/NAD(P)-binding domain"/>
    <property type="match status" value="1"/>
</dbReference>
<evidence type="ECO:0000313" key="3">
    <source>
        <dbReference type="EMBL" id="PNH18256.1"/>
    </source>
</evidence>
<dbReference type="InterPro" id="IPR036188">
    <property type="entry name" value="FAD/NAD-bd_sf"/>
</dbReference>
<dbReference type="InterPro" id="IPR051691">
    <property type="entry name" value="Metab_Enz_Cyan_OpOx_G3PDH"/>
</dbReference>
<dbReference type="PANTHER" id="PTHR42949:SF3">
    <property type="entry name" value="ANAEROBIC GLYCEROL-3-PHOSPHATE DEHYDROGENASE SUBUNIT B"/>
    <property type="match status" value="1"/>
</dbReference>
<dbReference type="InterPro" id="IPR023753">
    <property type="entry name" value="FAD/NAD-binding_dom"/>
</dbReference>
<comment type="caution">
    <text evidence="3">The sequence shown here is derived from an EMBL/GenBank/DDBJ whole genome shotgun (WGS) entry which is preliminary data.</text>
</comment>
<protein>
    <submittedName>
        <fullName evidence="3">Pyridine nucleotide-disulfide oxidoreductase</fullName>
    </submittedName>
</protein>